<sequence length="152" mass="17160">MIDFNAEIVSGISIGNVVINENISSYINEIYSGFSVEVKSYFLPDGEEKKSYKIDNTLTIATDKDGVIFSLGCNERYKGGYKGIIFTGMKVMDVIKLTKTQKLYNGSIIINDDFGISLILPPPYDEIADTIKHIPEDIEINEFFVSDFSFWR</sequence>
<evidence type="ECO:0000313" key="2">
    <source>
        <dbReference type="Proteomes" id="UP001234811"/>
    </source>
</evidence>
<accession>A0ABD5BJ57</accession>
<evidence type="ECO:0000313" key="1">
    <source>
        <dbReference type="EMBL" id="MDQ9556716.1"/>
    </source>
</evidence>
<protein>
    <submittedName>
        <fullName evidence="1">Uncharacterized protein</fullName>
    </submittedName>
</protein>
<gene>
    <name evidence="1" type="ORF">RF091_14485</name>
</gene>
<dbReference type="RefSeq" id="WP_047571625.1">
    <property type="nucleotide sequence ID" value="NZ_CP026050.1"/>
</dbReference>
<proteinExistence type="predicted"/>
<reference evidence="1 2" key="1">
    <citation type="submission" date="2023-07" db="EMBL/GenBank/DDBJ databases">
        <title>Pathogens genome sequencing project 196.</title>
        <authorList>
            <person name="Cao X."/>
        </authorList>
    </citation>
    <scope>NUCLEOTIDE SEQUENCE [LARGE SCALE GENOMIC DNA]</scope>
    <source>
        <strain evidence="1 2">SM41</strain>
    </source>
</reference>
<name>A0ABD5BJ57_SERMA</name>
<dbReference type="EMBL" id="JAVIPQ010000227">
    <property type="protein sequence ID" value="MDQ9556716.1"/>
    <property type="molecule type" value="Genomic_DNA"/>
</dbReference>
<dbReference type="AlphaFoldDB" id="A0ABD5BJ57"/>
<comment type="caution">
    <text evidence="1">The sequence shown here is derived from an EMBL/GenBank/DDBJ whole genome shotgun (WGS) entry which is preliminary data.</text>
</comment>
<organism evidence="1 2">
    <name type="scientific">Serratia marcescens</name>
    <dbReference type="NCBI Taxonomy" id="615"/>
    <lineage>
        <taxon>Bacteria</taxon>
        <taxon>Pseudomonadati</taxon>
        <taxon>Pseudomonadota</taxon>
        <taxon>Gammaproteobacteria</taxon>
        <taxon>Enterobacterales</taxon>
        <taxon>Yersiniaceae</taxon>
        <taxon>Serratia</taxon>
    </lineage>
</organism>
<dbReference type="Proteomes" id="UP001234811">
    <property type="component" value="Unassembled WGS sequence"/>
</dbReference>